<feature type="transmembrane region" description="Helical" evidence="6">
    <location>
        <begin position="194"/>
        <end position="216"/>
    </location>
</feature>
<evidence type="ECO:0000313" key="9">
    <source>
        <dbReference type="Proteomes" id="UP001250214"/>
    </source>
</evidence>
<sequence>MSDIGYLVALLGGVLALLSPCSALLLPSFFAYAFRERTRLLGRTVVFYLGLCLTLVPLGMGSSVASHLFYGERDLLIALAGWLIIAFGLAQIAGVGFAPSLARTAQGRLSGRRGVLSVLALGAVYGFAGFCSGPILGAVLTVAATGTALRGAALLAVYALGMALPLFLLALFWDRLDLGNRSWLRGRTYRVGRMRLHSTSTVSGLLFLAVGAVFLLSDGTASLVGGALAPEANHRIQNWLFRLGDARLDLWLLAAVAAALVGTALVWWLGPRVRARRYTQAQAGA</sequence>
<evidence type="ECO:0000256" key="4">
    <source>
        <dbReference type="ARBA" id="ARBA00022989"/>
    </source>
</evidence>
<evidence type="ECO:0000256" key="5">
    <source>
        <dbReference type="ARBA" id="ARBA00023136"/>
    </source>
</evidence>
<organism evidence="8 9">
    <name type="scientific">Lipingzhangella rawalii</name>
    <dbReference type="NCBI Taxonomy" id="2055835"/>
    <lineage>
        <taxon>Bacteria</taxon>
        <taxon>Bacillati</taxon>
        <taxon>Actinomycetota</taxon>
        <taxon>Actinomycetes</taxon>
        <taxon>Streptosporangiales</taxon>
        <taxon>Nocardiopsidaceae</taxon>
        <taxon>Lipingzhangella</taxon>
    </lineage>
</organism>
<feature type="transmembrane region" description="Helical" evidence="6">
    <location>
        <begin position="250"/>
        <end position="270"/>
    </location>
</feature>
<proteinExistence type="inferred from homology"/>
<keyword evidence="4 6" id="KW-1133">Transmembrane helix</keyword>
<gene>
    <name evidence="8" type="ORF">RIF23_08440</name>
</gene>
<name>A0ABU2H4V1_9ACTN</name>
<feature type="domain" description="Cytochrome C biogenesis protein transmembrane" evidence="7">
    <location>
        <begin position="8"/>
        <end position="176"/>
    </location>
</feature>
<dbReference type="RefSeq" id="WP_310911841.1">
    <property type="nucleotide sequence ID" value="NZ_JAVLVT010000003.1"/>
</dbReference>
<evidence type="ECO:0000256" key="3">
    <source>
        <dbReference type="ARBA" id="ARBA00022692"/>
    </source>
</evidence>
<evidence type="ECO:0000313" key="8">
    <source>
        <dbReference type="EMBL" id="MDS1270321.1"/>
    </source>
</evidence>
<feature type="transmembrane region" description="Helical" evidence="6">
    <location>
        <begin position="76"/>
        <end position="102"/>
    </location>
</feature>
<feature type="transmembrane region" description="Helical" evidence="6">
    <location>
        <begin position="114"/>
        <end position="140"/>
    </location>
</feature>
<keyword evidence="3 6" id="KW-0812">Transmembrane</keyword>
<dbReference type="InterPro" id="IPR003834">
    <property type="entry name" value="Cyt_c_assmbl_TM_dom"/>
</dbReference>
<comment type="caution">
    <text evidence="8">The sequence shown here is derived from an EMBL/GenBank/DDBJ whole genome shotgun (WGS) entry which is preliminary data.</text>
</comment>
<dbReference type="InterPro" id="IPR051790">
    <property type="entry name" value="Cytochrome_c-biogenesis_DsbD"/>
</dbReference>
<dbReference type="Proteomes" id="UP001250214">
    <property type="component" value="Unassembled WGS sequence"/>
</dbReference>
<reference evidence="9" key="1">
    <citation type="submission" date="2023-07" db="EMBL/GenBank/DDBJ databases">
        <title>Novel species in the genus Lipingzhangella isolated from Sambhar Salt Lake.</title>
        <authorList>
            <person name="Jiya N."/>
            <person name="Kajale S."/>
            <person name="Sharma A."/>
        </authorList>
    </citation>
    <scope>NUCLEOTIDE SEQUENCE [LARGE SCALE GENOMIC DNA]</scope>
    <source>
        <strain evidence="9">LS1_29</strain>
    </source>
</reference>
<feature type="transmembrane region" description="Helical" evidence="6">
    <location>
        <begin position="152"/>
        <end position="173"/>
    </location>
</feature>
<dbReference type="EMBL" id="JAVLVT010000003">
    <property type="protein sequence ID" value="MDS1270321.1"/>
    <property type="molecule type" value="Genomic_DNA"/>
</dbReference>
<evidence type="ECO:0000256" key="1">
    <source>
        <dbReference type="ARBA" id="ARBA00004141"/>
    </source>
</evidence>
<evidence type="ECO:0000256" key="2">
    <source>
        <dbReference type="ARBA" id="ARBA00006143"/>
    </source>
</evidence>
<evidence type="ECO:0000259" key="7">
    <source>
        <dbReference type="Pfam" id="PF02683"/>
    </source>
</evidence>
<dbReference type="PANTHER" id="PTHR31272">
    <property type="entry name" value="CYTOCHROME C-TYPE BIOGENESIS PROTEIN HI_1454-RELATED"/>
    <property type="match status" value="1"/>
</dbReference>
<comment type="subcellular location">
    <subcellularLocation>
        <location evidence="1">Membrane</location>
        <topology evidence="1">Multi-pass membrane protein</topology>
    </subcellularLocation>
</comment>
<accession>A0ABU2H4V1</accession>
<dbReference type="Pfam" id="PF02683">
    <property type="entry name" value="DsbD_TM"/>
    <property type="match status" value="1"/>
</dbReference>
<evidence type="ECO:0000256" key="6">
    <source>
        <dbReference type="SAM" id="Phobius"/>
    </source>
</evidence>
<keyword evidence="9" id="KW-1185">Reference proteome</keyword>
<feature type="transmembrane region" description="Helical" evidence="6">
    <location>
        <begin position="6"/>
        <end position="34"/>
    </location>
</feature>
<feature type="transmembrane region" description="Helical" evidence="6">
    <location>
        <begin position="46"/>
        <end position="70"/>
    </location>
</feature>
<comment type="similarity">
    <text evidence="2">Belongs to the DsbD family.</text>
</comment>
<protein>
    <submittedName>
        <fullName evidence="8">Cytochrome c biogenesis CcdA family protein</fullName>
    </submittedName>
</protein>
<keyword evidence="5 6" id="KW-0472">Membrane</keyword>
<dbReference type="PANTHER" id="PTHR31272:SF4">
    <property type="entry name" value="CYTOCHROME C-TYPE BIOGENESIS PROTEIN HI_1454-RELATED"/>
    <property type="match status" value="1"/>
</dbReference>